<keyword evidence="5" id="KW-0521">NADP</keyword>
<keyword evidence="4" id="KW-0641">Proline biosynthesis</keyword>
<sequence>MNFQVAVRVPFGLVDPAFAVQLETLSANFFVEALARNAKAAFEASQLLPSSIRETALKIIADELDKNSDSILNANREDLKDAQRDVDAGRMSKPMLNRLDLGQPGKWEQMVKGVADVADLLDPTGIISYASELDENLALYRVSCPIGVLLVIFEARPEVVVNIAALAIKSGNAAILKGGKESNRTTTELAKAISEGLRRSSLPATYIQTVQTRAEVSALLALDQFIDLVIPRGSNELVRNIQNNTRIPVMGHADGLCHVYLHQDAGHEKAVRVVVDSKIDYPSACNAVETLLIHRSLLHTLWTEVASALLNAGVQLICDEEALSAIPQSIARANPNSITRSDEQSYRTEHLDLKLSVKTVDSLDAAIHHINTHSSHHTDTIVTESEADGSKFCRGVDSAGTFVNASTRFADGFRYGFGTEVGISTGKIHARGPVGLEGLVIYKYMLRSKDRKGHIVGEFGAGEGKKRYKHTPIDTSAVPF</sequence>
<dbReference type="InterPro" id="IPR016161">
    <property type="entry name" value="Ald_DH/histidinol_DH"/>
</dbReference>
<comment type="similarity">
    <text evidence="9">Belongs to the gamma-glutamyl phosphate reductase family.</text>
</comment>
<dbReference type="AlphaFoldDB" id="A0AAD4C534"/>
<dbReference type="InterPro" id="IPR020593">
    <property type="entry name" value="G-glutamylP_reductase_CS"/>
</dbReference>
<reference evidence="13" key="1">
    <citation type="submission" date="2019-10" db="EMBL/GenBank/DDBJ databases">
        <authorList>
            <consortium name="DOE Joint Genome Institute"/>
            <person name="Kuo A."/>
            <person name="Miyauchi S."/>
            <person name="Kiss E."/>
            <person name="Drula E."/>
            <person name="Kohler A."/>
            <person name="Sanchez-Garcia M."/>
            <person name="Andreopoulos B."/>
            <person name="Barry K.W."/>
            <person name="Bonito G."/>
            <person name="Buee M."/>
            <person name="Carver A."/>
            <person name="Chen C."/>
            <person name="Cichocki N."/>
            <person name="Clum A."/>
            <person name="Culley D."/>
            <person name="Crous P.W."/>
            <person name="Fauchery L."/>
            <person name="Girlanda M."/>
            <person name="Hayes R."/>
            <person name="Keri Z."/>
            <person name="LaButti K."/>
            <person name="Lipzen A."/>
            <person name="Lombard V."/>
            <person name="Magnuson J."/>
            <person name="Maillard F."/>
            <person name="Morin E."/>
            <person name="Murat C."/>
            <person name="Nolan M."/>
            <person name="Ohm R."/>
            <person name="Pangilinan J."/>
            <person name="Pereira M."/>
            <person name="Perotto S."/>
            <person name="Peter M."/>
            <person name="Riley R."/>
            <person name="Sitrit Y."/>
            <person name="Stielow B."/>
            <person name="Szollosi G."/>
            <person name="Zifcakova L."/>
            <person name="Stursova M."/>
            <person name="Spatafora J.W."/>
            <person name="Tedersoo L."/>
            <person name="Vaario L.-M."/>
            <person name="Yamada A."/>
            <person name="Yan M."/>
            <person name="Wang P."/>
            <person name="Xu J."/>
            <person name="Bruns T."/>
            <person name="Baldrian P."/>
            <person name="Vilgalys R."/>
            <person name="Henrissat B."/>
            <person name="Grigoriev I.V."/>
            <person name="Hibbett D."/>
            <person name="Nagy L.G."/>
            <person name="Martin F.M."/>
        </authorList>
    </citation>
    <scope>NUCLEOTIDE SEQUENCE</scope>
    <source>
        <strain evidence="13">BED1</strain>
    </source>
</reference>
<protein>
    <recommendedName>
        <fullName evidence="2">glutamate-5-semialdehyde dehydrogenase</fullName>
        <ecNumber evidence="2">1.2.1.41</ecNumber>
    </recommendedName>
    <alternativeName>
        <fullName evidence="11">Glutamate-5-semialdehyde dehydrogenase</fullName>
    </alternativeName>
    <alternativeName>
        <fullName evidence="10">Glutamyl-gamma-semialdehyde dehydrogenase</fullName>
    </alternativeName>
</protein>
<reference evidence="13" key="2">
    <citation type="journal article" date="2020" name="Nat. Commun.">
        <title>Large-scale genome sequencing of mycorrhizal fungi provides insights into the early evolution of symbiotic traits.</title>
        <authorList>
            <person name="Miyauchi S."/>
            <person name="Kiss E."/>
            <person name="Kuo A."/>
            <person name="Drula E."/>
            <person name="Kohler A."/>
            <person name="Sanchez-Garcia M."/>
            <person name="Morin E."/>
            <person name="Andreopoulos B."/>
            <person name="Barry K.W."/>
            <person name="Bonito G."/>
            <person name="Buee M."/>
            <person name="Carver A."/>
            <person name="Chen C."/>
            <person name="Cichocki N."/>
            <person name="Clum A."/>
            <person name="Culley D."/>
            <person name="Crous P.W."/>
            <person name="Fauchery L."/>
            <person name="Girlanda M."/>
            <person name="Hayes R.D."/>
            <person name="Keri Z."/>
            <person name="LaButti K."/>
            <person name="Lipzen A."/>
            <person name="Lombard V."/>
            <person name="Magnuson J."/>
            <person name="Maillard F."/>
            <person name="Murat C."/>
            <person name="Nolan M."/>
            <person name="Ohm R.A."/>
            <person name="Pangilinan J."/>
            <person name="Pereira M.F."/>
            <person name="Perotto S."/>
            <person name="Peter M."/>
            <person name="Pfister S."/>
            <person name="Riley R."/>
            <person name="Sitrit Y."/>
            <person name="Stielow J.B."/>
            <person name="Szollosi G."/>
            <person name="Zifcakova L."/>
            <person name="Stursova M."/>
            <person name="Spatafora J.W."/>
            <person name="Tedersoo L."/>
            <person name="Vaario L.M."/>
            <person name="Yamada A."/>
            <person name="Yan M."/>
            <person name="Wang P."/>
            <person name="Xu J."/>
            <person name="Bruns T."/>
            <person name="Baldrian P."/>
            <person name="Vilgalys R."/>
            <person name="Dunand C."/>
            <person name="Henrissat B."/>
            <person name="Grigoriev I.V."/>
            <person name="Hibbett D."/>
            <person name="Nagy L.G."/>
            <person name="Martin F.M."/>
        </authorList>
    </citation>
    <scope>NUCLEOTIDE SEQUENCE</scope>
    <source>
        <strain evidence="13">BED1</strain>
    </source>
</reference>
<dbReference type="GO" id="GO:0004350">
    <property type="term" value="F:glutamate-5-semialdehyde dehydrogenase activity"/>
    <property type="evidence" value="ECO:0007669"/>
    <property type="project" value="UniProtKB-EC"/>
</dbReference>
<evidence type="ECO:0000259" key="12">
    <source>
        <dbReference type="Pfam" id="PF00171"/>
    </source>
</evidence>
<evidence type="ECO:0000256" key="7">
    <source>
        <dbReference type="ARBA" id="ARBA00049024"/>
    </source>
</evidence>
<keyword evidence="3" id="KW-0028">Amino-acid biosynthesis</keyword>
<gene>
    <name evidence="13" type="ORF">L210DRAFT_3609599</name>
</gene>
<proteinExistence type="inferred from homology"/>
<comment type="pathway">
    <text evidence="1">Amino-acid biosynthesis; L-proline biosynthesis; L-glutamate 5-semialdehyde from L-glutamate: step 2/2.</text>
</comment>
<evidence type="ECO:0000256" key="6">
    <source>
        <dbReference type="ARBA" id="ARBA00023002"/>
    </source>
</evidence>
<comment type="function">
    <text evidence="8">Catalyzes the NADPH dependent reduction of L-gamma-glutamyl 5-phosphate into L-glutamate 5-semialdehyde and phosphate. The product spontaneously undergoes cyclization to form 1-pyrroline-5-carboxylate.</text>
</comment>
<dbReference type="HAMAP" id="MF_00412">
    <property type="entry name" value="ProA"/>
    <property type="match status" value="1"/>
</dbReference>
<dbReference type="NCBIfam" id="TIGR00407">
    <property type="entry name" value="proA"/>
    <property type="match status" value="1"/>
</dbReference>
<evidence type="ECO:0000256" key="9">
    <source>
        <dbReference type="ARBA" id="ARBA00060997"/>
    </source>
</evidence>
<feature type="domain" description="Aldehyde dehydrogenase" evidence="12">
    <location>
        <begin position="31"/>
        <end position="309"/>
    </location>
</feature>
<dbReference type="InterPro" id="IPR000965">
    <property type="entry name" value="GPR_dom"/>
</dbReference>
<evidence type="ECO:0000256" key="5">
    <source>
        <dbReference type="ARBA" id="ARBA00022857"/>
    </source>
</evidence>
<evidence type="ECO:0000256" key="4">
    <source>
        <dbReference type="ARBA" id="ARBA00022650"/>
    </source>
</evidence>
<evidence type="ECO:0000313" key="13">
    <source>
        <dbReference type="EMBL" id="KAF8449226.1"/>
    </source>
</evidence>
<dbReference type="CDD" id="cd07079">
    <property type="entry name" value="ALDH_F18-19_ProA-GPR"/>
    <property type="match status" value="1"/>
</dbReference>
<dbReference type="InterPro" id="IPR015590">
    <property type="entry name" value="Aldehyde_DH_dom"/>
</dbReference>
<evidence type="ECO:0000256" key="8">
    <source>
        <dbReference type="ARBA" id="ARBA00059423"/>
    </source>
</evidence>
<dbReference type="NCBIfam" id="NF001221">
    <property type="entry name" value="PRK00197.1"/>
    <property type="match status" value="1"/>
</dbReference>
<dbReference type="FunFam" id="3.40.309.10:FF:000006">
    <property type="entry name" value="Gamma-glutamyl phosphate reductase"/>
    <property type="match status" value="1"/>
</dbReference>
<dbReference type="InterPro" id="IPR016162">
    <property type="entry name" value="Ald_DH_N"/>
</dbReference>
<dbReference type="GO" id="GO:0008652">
    <property type="term" value="P:amino acid biosynthetic process"/>
    <property type="evidence" value="ECO:0007669"/>
    <property type="project" value="UniProtKB-KW"/>
</dbReference>
<dbReference type="Gene3D" id="3.40.309.10">
    <property type="entry name" value="Aldehyde Dehydrogenase, Chain A, domain 2"/>
    <property type="match status" value="1"/>
</dbReference>
<dbReference type="InterPro" id="IPR016163">
    <property type="entry name" value="Ald_DH_C"/>
</dbReference>
<evidence type="ECO:0000256" key="3">
    <source>
        <dbReference type="ARBA" id="ARBA00022605"/>
    </source>
</evidence>
<dbReference type="SUPFAM" id="SSF53720">
    <property type="entry name" value="ALDH-like"/>
    <property type="match status" value="1"/>
</dbReference>
<accession>A0AAD4C534</accession>
<dbReference type="Gene3D" id="3.40.605.10">
    <property type="entry name" value="Aldehyde Dehydrogenase, Chain A, domain 1"/>
    <property type="match status" value="1"/>
</dbReference>
<keyword evidence="6" id="KW-0560">Oxidoreductase</keyword>
<dbReference type="EC" id="1.2.1.41" evidence="2"/>
<evidence type="ECO:0000256" key="2">
    <source>
        <dbReference type="ARBA" id="ARBA00013002"/>
    </source>
</evidence>
<evidence type="ECO:0000256" key="11">
    <source>
        <dbReference type="ARBA" id="ARBA00077451"/>
    </source>
</evidence>
<evidence type="ECO:0000256" key="1">
    <source>
        <dbReference type="ARBA" id="ARBA00004985"/>
    </source>
</evidence>
<dbReference type="PROSITE" id="PS01223">
    <property type="entry name" value="PROA"/>
    <property type="match status" value="1"/>
</dbReference>
<evidence type="ECO:0000313" key="14">
    <source>
        <dbReference type="Proteomes" id="UP001194468"/>
    </source>
</evidence>
<organism evidence="13 14">
    <name type="scientific">Boletus edulis BED1</name>
    <dbReference type="NCBI Taxonomy" id="1328754"/>
    <lineage>
        <taxon>Eukaryota</taxon>
        <taxon>Fungi</taxon>
        <taxon>Dikarya</taxon>
        <taxon>Basidiomycota</taxon>
        <taxon>Agaricomycotina</taxon>
        <taxon>Agaricomycetes</taxon>
        <taxon>Agaricomycetidae</taxon>
        <taxon>Boletales</taxon>
        <taxon>Boletineae</taxon>
        <taxon>Boletaceae</taxon>
        <taxon>Boletoideae</taxon>
        <taxon>Boletus</taxon>
    </lineage>
</organism>
<keyword evidence="14" id="KW-1185">Reference proteome</keyword>
<name>A0AAD4C534_BOLED</name>
<dbReference type="PANTHER" id="PTHR11063:SF8">
    <property type="entry name" value="DELTA-1-PYRROLINE-5-CARBOXYLATE SYNTHASE"/>
    <property type="match status" value="1"/>
</dbReference>
<dbReference type="PANTHER" id="PTHR11063">
    <property type="entry name" value="GLUTAMATE SEMIALDEHYDE DEHYDROGENASE"/>
    <property type="match status" value="1"/>
</dbReference>
<dbReference type="EMBL" id="WHUW01000003">
    <property type="protein sequence ID" value="KAF8449226.1"/>
    <property type="molecule type" value="Genomic_DNA"/>
</dbReference>
<comment type="caution">
    <text evidence="13">The sequence shown here is derived from an EMBL/GenBank/DDBJ whole genome shotgun (WGS) entry which is preliminary data.</text>
</comment>
<comment type="catalytic activity">
    <reaction evidence="7">
        <text>L-glutamate 5-semialdehyde + phosphate + NADP(+) = L-glutamyl 5-phosphate + NADPH + H(+)</text>
        <dbReference type="Rhea" id="RHEA:19541"/>
        <dbReference type="ChEBI" id="CHEBI:15378"/>
        <dbReference type="ChEBI" id="CHEBI:43474"/>
        <dbReference type="ChEBI" id="CHEBI:57783"/>
        <dbReference type="ChEBI" id="CHEBI:58066"/>
        <dbReference type="ChEBI" id="CHEBI:58274"/>
        <dbReference type="ChEBI" id="CHEBI:58349"/>
        <dbReference type="EC" id="1.2.1.41"/>
    </reaction>
</comment>
<dbReference type="Pfam" id="PF00171">
    <property type="entry name" value="Aldedh"/>
    <property type="match status" value="1"/>
</dbReference>
<evidence type="ECO:0000256" key="10">
    <source>
        <dbReference type="ARBA" id="ARBA00075718"/>
    </source>
</evidence>
<dbReference type="Proteomes" id="UP001194468">
    <property type="component" value="Unassembled WGS sequence"/>
</dbReference>